<proteinExistence type="predicted"/>
<keyword evidence="2" id="KW-1185">Reference proteome</keyword>
<evidence type="ECO:0000313" key="1">
    <source>
        <dbReference type="EMBL" id="KIK39540.1"/>
    </source>
</evidence>
<protein>
    <submittedName>
        <fullName evidence="1">Uncharacterized protein</fullName>
    </submittedName>
</protein>
<reference evidence="2" key="2">
    <citation type="submission" date="2015-01" db="EMBL/GenBank/DDBJ databases">
        <title>Evolutionary Origins and Diversification of the Mycorrhizal Mutualists.</title>
        <authorList>
            <consortium name="DOE Joint Genome Institute"/>
            <consortium name="Mycorrhizal Genomics Consortium"/>
            <person name="Kohler A."/>
            <person name="Kuo A."/>
            <person name="Nagy L.G."/>
            <person name="Floudas D."/>
            <person name="Copeland A."/>
            <person name="Barry K.W."/>
            <person name="Cichocki N."/>
            <person name="Veneault-Fourrey C."/>
            <person name="LaButti K."/>
            <person name="Lindquist E.A."/>
            <person name="Lipzen A."/>
            <person name="Lundell T."/>
            <person name="Morin E."/>
            <person name="Murat C."/>
            <person name="Riley R."/>
            <person name="Ohm R."/>
            <person name="Sun H."/>
            <person name="Tunlid A."/>
            <person name="Henrissat B."/>
            <person name="Grigoriev I.V."/>
            <person name="Hibbett D.S."/>
            <person name="Martin F."/>
        </authorList>
    </citation>
    <scope>NUCLEOTIDE SEQUENCE [LARGE SCALE GENOMIC DNA]</scope>
    <source>
        <strain evidence="2">UH-Slu-Lm8-n1</strain>
    </source>
</reference>
<dbReference type="Proteomes" id="UP000054485">
    <property type="component" value="Unassembled WGS sequence"/>
</dbReference>
<dbReference type="EMBL" id="KN835338">
    <property type="protein sequence ID" value="KIK39540.1"/>
    <property type="molecule type" value="Genomic_DNA"/>
</dbReference>
<dbReference type="HOGENOM" id="CLU_3088848_0_0_1"/>
<evidence type="ECO:0000313" key="2">
    <source>
        <dbReference type="Proteomes" id="UP000054485"/>
    </source>
</evidence>
<gene>
    <name evidence="1" type="ORF">CY34DRAFT_808168</name>
</gene>
<dbReference type="InParanoid" id="A0A0C9ZPH7"/>
<sequence length="52" mass="5946">MTIHVNLKMVNCSKPCDDMGRLTNSILWMHCGTDVHQMQSLAQRRIANVYPS</sequence>
<accession>A0A0C9ZPH7</accession>
<dbReference type="AlphaFoldDB" id="A0A0C9ZPH7"/>
<organism evidence="1 2">
    <name type="scientific">Suillus luteus UH-Slu-Lm8-n1</name>
    <dbReference type="NCBI Taxonomy" id="930992"/>
    <lineage>
        <taxon>Eukaryota</taxon>
        <taxon>Fungi</taxon>
        <taxon>Dikarya</taxon>
        <taxon>Basidiomycota</taxon>
        <taxon>Agaricomycotina</taxon>
        <taxon>Agaricomycetes</taxon>
        <taxon>Agaricomycetidae</taxon>
        <taxon>Boletales</taxon>
        <taxon>Suillineae</taxon>
        <taxon>Suillaceae</taxon>
        <taxon>Suillus</taxon>
    </lineage>
</organism>
<name>A0A0C9ZPH7_9AGAM</name>
<reference evidence="1 2" key="1">
    <citation type="submission" date="2014-04" db="EMBL/GenBank/DDBJ databases">
        <authorList>
            <consortium name="DOE Joint Genome Institute"/>
            <person name="Kuo A."/>
            <person name="Ruytinx J."/>
            <person name="Rineau F."/>
            <person name="Colpaert J."/>
            <person name="Kohler A."/>
            <person name="Nagy L.G."/>
            <person name="Floudas D."/>
            <person name="Copeland A."/>
            <person name="Barry K.W."/>
            <person name="Cichocki N."/>
            <person name="Veneault-Fourrey C."/>
            <person name="LaButti K."/>
            <person name="Lindquist E.A."/>
            <person name="Lipzen A."/>
            <person name="Lundell T."/>
            <person name="Morin E."/>
            <person name="Murat C."/>
            <person name="Sun H."/>
            <person name="Tunlid A."/>
            <person name="Henrissat B."/>
            <person name="Grigoriev I.V."/>
            <person name="Hibbett D.S."/>
            <person name="Martin F."/>
            <person name="Nordberg H.P."/>
            <person name="Cantor M.N."/>
            <person name="Hua S.X."/>
        </authorList>
    </citation>
    <scope>NUCLEOTIDE SEQUENCE [LARGE SCALE GENOMIC DNA]</scope>
    <source>
        <strain evidence="1 2">UH-Slu-Lm8-n1</strain>
    </source>
</reference>